<name>A0A2K9LTA5_SPISQ</name>
<organism evidence="2 3">
    <name type="scientific">Spiroplasma monobiae MQ-1</name>
    <dbReference type="NCBI Taxonomy" id="1336748"/>
    <lineage>
        <taxon>Bacteria</taxon>
        <taxon>Bacillati</taxon>
        <taxon>Mycoplasmatota</taxon>
        <taxon>Mollicutes</taxon>
        <taxon>Entomoplasmatales</taxon>
        <taxon>Spiroplasmataceae</taxon>
        <taxon>Spiroplasma</taxon>
    </lineage>
</organism>
<evidence type="ECO:0000313" key="3">
    <source>
        <dbReference type="Proteomes" id="UP000234790"/>
    </source>
</evidence>
<keyword evidence="1" id="KW-0812">Transmembrane</keyword>
<keyword evidence="1" id="KW-1133">Transmembrane helix</keyword>
<dbReference type="Proteomes" id="UP000234790">
    <property type="component" value="Chromosome"/>
</dbReference>
<keyword evidence="1" id="KW-0472">Membrane</keyword>
<evidence type="ECO:0000256" key="1">
    <source>
        <dbReference type="SAM" id="Phobius"/>
    </source>
</evidence>
<dbReference type="KEGG" id="smoo:SMONO_v1c00730"/>
<dbReference type="OrthoDB" id="389768at2"/>
<dbReference type="EMBL" id="CP025543">
    <property type="protein sequence ID" value="AUM62326.1"/>
    <property type="molecule type" value="Genomic_DNA"/>
</dbReference>
<dbReference type="RefSeq" id="WP_101780380.1">
    <property type="nucleotide sequence ID" value="NZ_CP025543.1"/>
</dbReference>
<feature type="transmembrane region" description="Helical" evidence="1">
    <location>
        <begin position="36"/>
        <end position="60"/>
    </location>
</feature>
<accession>A0A2K9LTA5</accession>
<evidence type="ECO:0000313" key="2">
    <source>
        <dbReference type="EMBL" id="AUM62326.1"/>
    </source>
</evidence>
<sequence>MNLNKIDQELFFDLKNAFEGDRSVMGAARALIIKKIITIIGLTLSVLALFSGLILLFLGVQYIGPENIVTKIGIVLLILSIFLLPIFLILMLLGLERSSKKLNEAINEKGKLPAIYKSFYSSKKELKDAFNFNLKLVNTNPSPKKIYSQFHQSYLSSLTPPIYNRSLNSLDFIFNDKIAKFQIQQPLIFSSRRRTMRNSTVSYKRKEIKVSMDVLYMDHSEFQTIAKNLRIKKAKVLKGEYRSESVEFNNKYSTNIPANHIGGAKFLSPVALDTLANINDNNFFDLGIFENIYVEKVFMKKQIAPVGLFDFTKLKSKKSIFELMSAKMHQEYEMLKLSMAYLSFVK</sequence>
<reference evidence="2 3" key="1">
    <citation type="submission" date="2017-12" db="EMBL/GenBank/DDBJ databases">
        <title>Complete genome sequence of Spiroplasma monobiae MQ-1 (ATCC 33825).</title>
        <authorList>
            <person name="Tsai Y.-M."/>
            <person name="Lo W.-S."/>
            <person name="Wu P.-S."/>
            <person name="Cho S.-T."/>
            <person name="Kuo C.-H."/>
        </authorList>
    </citation>
    <scope>NUCLEOTIDE SEQUENCE [LARGE SCALE GENOMIC DNA]</scope>
    <source>
        <strain evidence="2 3">MQ-1</strain>
    </source>
</reference>
<keyword evidence="3" id="KW-1185">Reference proteome</keyword>
<protein>
    <recommendedName>
        <fullName evidence="4">Transmembrane protein</fullName>
    </recommendedName>
</protein>
<gene>
    <name evidence="2" type="ORF">SMONO_v1c00730</name>
</gene>
<feature type="transmembrane region" description="Helical" evidence="1">
    <location>
        <begin position="72"/>
        <end position="93"/>
    </location>
</feature>
<dbReference type="AlphaFoldDB" id="A0A2K9LTA5"/>
<evidence type="ECO:0008006" key="4">
    <source>
        <dbReference type="Google" id="ProtNLM"/>
    </source>
</evidence>
<proteinExistence type="predicted"/>